<dbReference type="RefSeq" id="WP_345463070.1">
    <property type="nucleotide sequence ID" value="NZ_BAABRP010000003.1"/>
</dbReference>
<dbReference type="EMBL" id="BAABRP010000003">
    <property type="protein sequence ID" value="GAA5512718.1"/>
    <property type="molecule type" value="Genomic_DNA"/>
</dbReference>
<organism evidence="2 3">
    <name type="scientific">Deinococcus carri</name>
    <dbReference type="NCBI Taxonomy" id="1211323"/>
    <lineage>
        <taxon>Bacteria</taxon>
        <taxon>Thermotogati</taxon>
        <taxon>Deinococcota</taxon>
        <taxon>Deinococci</taxon>
        <taxon>Deinococcales</taxon>
        <taxon>Deinococcaceae</taxon>
        <taxon>Deinococcus</taxon>
    </lineage>
</organism>
<dbReference type="Proteomes" id="UP001401887">
    <property type="component" value="Unassembled WGS sequence"/>
</dbReference>
<proteinExistence type="predicted"/>
<evidence type="ECO:0000256" key="1">
    <source>
        <dbReference type="SAM" id="SignalP"/>
    </source>
</evidence>
<keyword evidence="3" id="KW-1185">Reference proteome</keyword>
<evidence type="ECO:0000313" key="2">
    <source>
        <dbReference type="EMBL" id="GAA5512718.1"/>
    </source>
</evidence>
<feature type="signal peptide" evidence="1">
    <location>
        <begin position="1"/>
        <end position="24"/>
    </location>
</feature>
<sequence length="114" mass="11751">MNLRSLVTLLLLGGSVAGSSVAHAATLQTPVEVQVQGVCEVAALQPGALTLRCTAGTVPPTEPRLLPELPAQVRALGPLVLRSVMQEASGAELLRYEAAPTAPTGAALQVVWFD</sequence>
<gene>
    <name evidence="2" type="ORF">Dcar01_01439</name>
</gene>
<comment type="caution">
    <text evidence="2">The sequence shown here is derived from an EMBL/GenBank/DDBJ whole genome shotgun (WGS) entry which is preliminary data.</text>
</comment>
<feature type="chain" id="PRO_5045393397" evidence="1">
    <location>
        <begin position="25"/>
        <end position="114"/>
    </location>
</feature>
<reference evidence="2 3" key="1">
    <citation type="submission" date="2024-02" db="EMBL/GenBank/DDBJ databases">
        <title>Deinococcus carri NBRC 110142.</title>
        <authorList>
            <person name="Ichikawa N."/>
            <person name="Katano-Makiyama Y."/>
            <person name="Hidaka K."/>
        </authorList>
    </citation>
    <scope>NUCLEOTIDE SEQUENCE [LARGE SCALE GENOMIC DNA]</scope>
    <source>
        <strain evidence="2 3">NBRC 110142</strain>
    </source>
</reference>
<keyword evidence="1" id="KW-0732">Signal</keyword>
<protein>
    <submittedName>
        <fullName evidence="2">Uncharacterized protein</fullName>
    </submittedName>
</protein>
<name>A0ABP9W844_9DEIO</name>
<evidence type="ECO:0000313" key="3">
    <source>
        <dbReference type="Proteomes" id="UP001401887"/>
    </source>
</evidence>
<accession>A0ABP9W844</accession>